<dbReference type="Gene3D" id="3.20.20.70">
    <property type="entry name" value="Aldolase class I"/>
    <property type="match status" value="1"/>
</dbReference>
<evidence type="ECO:0000256" key="2">
    <source>
        <dbReference type="ARBA" id="ARBA00012755"/>
    </source>
</evidence>
<evidence type="ECO:0000256" key="1">
    <source>
        <dbReference type="ARBA" id="ARBA00001255"/>
    </source>
</evidence>
<feature type="signal peptide" evidence="3">
    <location>
        <begin position="1"/>
        <end position="20"/>
    </location>
</feature>
<dbReference type="InterPro" id="IPR004352">
    <property type="entry name" value="GH114_TIM-barrel"/>
</dbReference>
<dbReference type="PANTHER" id="PTHR35273:SF2">
    <property type="entry name" value="ALPHA-GALACTOSIDASE"/>
    <property type="match status" value="1"/>
</dbReference>
<comment type="catalytic activity">
    <reaction evidence="1">
        <text>Hydrolysis of terminal, non-reducing alpha-D-galactose residues in alpha-D-galactosides, including galactose oligosaccharides, galactomannans and galactolipids.</text>
        <dbReference type="EC" id="3.2.1.22"/>
    </reaction>
</comment>
<dbReference type="Proteomes" id="UP000887226">
    <property type="component" value="Unassembled WGS sequence"/>
</dbReference>
<dbReference type="SUPFAM" id="SSF51445">
    <property type="entry name" value="(Trans)glycosidases"/>
    <property type="match status" value="1"/>
</dbReference>
<feature type="chain" id="PRO_5040437286" description="alpha-galactosidase" evidence="3">
    <location>
        <begin position="21"/>
        <end position="276"/>
    </location>
</feature>
<dbReference type="GO" id="GO:0004557">
    <property type="term" value="F:alpha-galactosidase activity"/>
    <property type="evidence" value="ECO:0007669"/>
    <property type="project" value="UniProtKB-EC"/>
</dbReference>
<keyword evidence="5" id="KW-0378">Hydrolase</keyword>
<keyword evidence="3" id="KW-0732">Signal</keyword>
<comment type="caution">
    <text evidence="5">The sequence shown here is derived from an EMBL/GenBank/DDBJ whole genome shotgun (WGS) entry which is preliminary data.</text>
</comment>
<accession>A0A9P8CG47</accession>
<dbReference type="InterPro" id="IPR017853">
    <property type="entry name" value="GH"/>
</dbReference>
<sequence length="276" mass="29669">MVSLDNIFLATCAVLPVVAGSRHSLQPAQALAPRATAWVPAVGASWQIELSVQVSDTSADYEIFDFDMFDNSAATITKLHVAGRHAICYFSAGTYENWRSDSDSFTDADMGAALPDWDGEWWLDTNSPNVRSIMKKRIALAKSKGCDAIDPDNIDAYNTGAGGIGLTAADALSYITFLATEAHAVGMSIGLKNALEIVPKALPLVDFAVNESCVEYSECSALIPFISAGKPVFHIEYPTGERRSVKSKQATTSCKAPTGFSSILKDEDLDSWIQVC</sequence>
<keyword evidence="6" id="KW-1185">Reference proteome</keyword>
<dbReference type="PANTHER" id="PTHR35273">
    <property type="entry name" value="ALPHA-1,4 POLYGALACTOSAMINIDASE, PUTATIVE (AFU_ORTHOLOGUE AFUA_3G07890)-RELATED"/>
    <property type="match status" value="1"/>
</dbReference>
<evidence type="ECO:0000313" key="5">
    <source>
        <dbReference type="EMBL" id="KAG9244066.1"/>
    </source>
</evidence>
<dbReference type="Pfam" id="PF03537">
    <property type="entry name" value="Glyco_hydro_114"/>
    <property type="match status" value="1"/>
</dbReference>
<evidence type="ECO:0000256" key="3">
    <source>
        <dbReference type="SAM" id="SignalP"/>
    </source>
</evidence>
<gene>
    <name evidence="5" type="ORF">BJ878DRAFT_542642</name>
</gene>
<protein>
    <recommendedName>
        <fullName evidence="2">alpha-galactosidase</fullName>
        <ecNumber evidence="2">3.2.1.22</ecNumber>
    </recommendedName>
</protein>
<feature type="domain" description="Glycoside-hydrolase family GH114 TIM-barrel" evidence="4">
    <location>
        <begin position="45"/>
        <end position="272"/>
    </location>
</feature>
<dbReference type="InterPro" id="IPR013785">
    <property type="entry name" value="Aldolase_TIM"/>
</dbReference>
<dbReference type="AlphaFoldDB" id="A0A9P8CG47"/>
<proteinExistence type="predicted"/>
<name>A0A9P8CG47_9HELO</name>
<organism evidence="5 6">
    <name type="scientific">Calycina marina</name>
    <dbReference type="NCBI Taxonomy" id="1763456"/>
    <lineage>
        <taxon>Eukaryota</taxon>
        <taxon>Fungi</taxon>
        <taxon>Dikarya</taxon>
        <taxon>Ascomycota</taxon>
        <taxon>Pezizomycotina</taxon>
        <taxon>Leotiomycetes</taxon>
        <taxon>Helotiales</taxon>
        <taxon>Pezizellaceae</taxon>
        <taxon>Calycina</taxon>
    </lineage>
</organism>
<evidence type="ECO:0000313" key="6">
    <source>
        <dbReference type="Proteomes" id="UP000887226"/>
    </source>
</evidence>
<reference evidence="5" key="1">
    <citation type="journal article" date="2021" name="IMA Fungus">
        <title>Genomic characterization of three marine fungi, including Emericellopsis atlantica sp. nov. with signatures of a generalist lifestyle and marine biomass degradation.</title>
        <authorList>
            <person name="Hagestad O.C."/>
            <person name="Hou L."/>
            <person name="Andersen J.H."/>
            <person name="Hansen E.H."/>
            <person name="Altermark B."/>
            <person name="Li C."/>
            <person name="Kuhnert E."/>
            <person name="Cox R.J."/>
            <person name="Crous P.W."/>
            <person name="Spatafora J.W."/>
            <person name="Lail K."/>
            <person name="Amirebrahimi M."/>
            <person name="Lipzen A."/>
            <person name="Pangilinan J."/>
            <person name="Andreopoulos W."/>
            <person name="Hayes R.D."/>
            <person name="Ng V."/>
            <person name="Grigoriev I.V."/>
            <person name="Jackson S.A."/>
            <person name="Sutton T.D.S."/>
            <person name="Dobson A.D.W."/>
            <person name="Rama T."/>
        </authorList>
    </citation>
    <scope>NUCLEOTIDE SEQUENCE</scope>
    <source>
        <strain evidence="5">TRa3180A</strain>
    </source>
</reference>
<dbReference type="OrthoDB" id="2108802at2759"/>
<dbReference type="EC" id="3.2.1.22" evidence="2"/>
<evidence type="ECO:0000259" key="4">
    <source>
        <dbReference type="Pfam" id="PF03537"/>
    </source>
</evidence>
<dbReference type="EMBL" id="MU253931">
    <property type="protein sequence ID" value="KAG9244066.1"/>
    <property type="molecule type" value="Genomic_DNA"/>
</dbReference>